<comment type="caution">
    <text evidence="1">The sequence shown here is derived from an EMBL/GenBank/DDBJ whole genome shotgun (WGS) entry which is preliminary data.</text>
</comment>
<accession>A0A9N8Z2V5</accession>
<proteinExistence type="predicted"/>
<gene>
    <name evidence="1" type="ORF">RFULGI_LOCUS730</name>
</gene>
<keyword evidence="2" id="KW-1185">Reference proteome</keyword>
<evidence type="ECO:0000313" key="2">
    <source>
        <dbReference type="Proteomes" id="UP000789396"/>
    </source>
</evidence>
<dbReference type="OrthoDB" id="2412036at2759"/>
<sequence>MSFNCQISMVQSSNFQVSFMPSDTRIFIVPSSNNQDLIMMDPNNQNLIMMPSNIVSTSTIDQLTLLFFLHNSAYYVGYIDRHIEFEIPSVDDALTIGKGKKIPPTCFILFRKSMQSCVTSLGLRIPRDKLSKHIQKIWNDQKKKNPKLVERFKVIATSAAKRFYASNFRLKIHSPVRSIGASGQSVNSEHSEDPALACLLKDLFPAI</sequence>
<protein>
    <submittedName>
        <fullName evidence="1">16460_t:CDS:1</fullName>
    </submittedName>
</protein>
<dbReference type="AlphaFoldDB" id="A0A9N8Z2V5"/>
<organism evidence="1 2">
    <name type="scientific">Racocetra fulgida</name>
    <dbReference type="NCBI Taxonomy" id="60492"/>
    <lineage>
        <taxon>Eukaryota</taxon>
        <taxon>Fungi</taxon>
        <taxon>Fungi incertae sedis</taxon>
        <taxon>Mucoromycota</taxon>
        <taxon>Glomeromycotina</taxon>
        <taxon>Glomeromycetes</taxon>
        <taxon>Diversisporales</taxon>
        <taxon>Gigasporaceae</taxon>
        <taxon>Racocetra</taxon>
    </lineage>
</organism>
<dbReference type="EMBL" id="CAJVPZ010000351">
    <property type="protein sequence ID" value="CAG8462124.1"/>
    <property type="molecule type" value="Genomic_DNA"/>
</dbReference>
<name>A0A9N8Z2V5_9GLOM</name>
<dbReference type="Proteomes" id="UP000789396">
    <property type="component" value="Unassembled WGS sequence"/>
</dbReference>
<evidence type="ECO:0000313" key="1">
    <source>
        <dbReference type="EMBL" id="CAG8462124.1"/>
    </source>
</evidence>
<reference evidence="1" key="1">
    <citation type="submission" date="2021-06" db="EMBL/GenBank/DDBJ databases">
        <authorList>
            <person name="Kallberg Y."/>
            <person name="Tangrot J."/>
            <person name="Rosling A."/>
        </authorList>
    </citation>
    <scope>NUCLEOTIDE SEQUENCE</scope>
    <source>
        <strain evidence="1">IN212</strain>
    </source>
</reference>